<accession>A0A6A4GZL0</accession>
<evidence type="ECO:0000313" key="2">
    <source>
        <dbReference type="Proteomes" id="UP000799118"/>
    </source>
</evidence>
<reference evidence="1" key="1">
    <citation type="journal article" date="2019" name="Environ. Microbiol.">
        <title>Fungal ecological strategies reflected in gene transcription - a case study of two litter decomposers.</title>
        <authorList>
            <person name="Barbi F."/>
            <person name="Kohler A."/>
            <person name="Barry K."/>
            <person name="Baskaran P."/>
            <person name="Daum C."/>
            <person name="Fauchery L."/>
            <person name="Ihrmark K."/>
            <person name="Kuo A."/>
            <person name="LaButti K."/>
            <person name="Lipzen A."/>
            <person name="Morin E."/>
            <person name="Grigoriev I.V."/>
            <person name="Henrissat B."/>
            <person name="Lindahl B."/>
            <person name="Martin F."/>
        </authorList>
    </citation>
    <scope>NUCLEOTIDE SEQUENCE</scope>
    <source>
        <strain evidence="1">JB14</strain>
    </source>
</reference>
<dbReference type="AlphaFoldDB" id="A0A6A4GZL0"/>
<gene>
    <name evidence="1" type="ORF">BT96DRAFT_317856</name>
</gene>
<keyword evidence="2" id="KW-1185">Reference proteome</keyword>
<dbReference type="OrthoDB" id="3066830at2759"/>
<name>A0A6A4GZL0_9AGAR</name>
<proteinExistence type="predicted"/>
<evidence type="ECO:0000313" key="1">
    <source>
        <dbReference type="EMBL" id="KAE9391231.1"/>
    </source>
</evidence>
<dbReference type="Proteomes" id="UP000799118">
    <property type="component" value="Unassembled WGS sequence"/>
</dbReference>
<protein>
    <submittedName>
        <fullName evidence="1">Uncharacterized protein</fullName>
    </submittedName>
</protein>
<sequence length="182" mass="20730">MFKALLMSLSSWKMMYWMIAMWRCSIILMSLYQSRIWINLLLFDVRNDSVSFLPHSVTLFLLSQRHVLQCLLLALLPAHHLRILLHNLLLDPVLQRHPDVDQGESTTVSTEPNEFGLYRVFTQYPTHDPVEFTSLDDVCDAATFATSKLPSHDPGRVFGQSKAPSDGVDCSPYAPFPNASTY</sequence>
<dbReference type="EMBL" id="ML769632">
    <property type="protein sequence ID" value="KAE9391231.1"/>
    <property type="molecule type" value="Genomic_DNA"/>
</dbReference>
<organism evidence="1 2">
    <name type="scientific">Gymnopus androsaceus JB14</name>
    <dbReference type="NCBI Taxonomy" id="1447944"/>
    <lineage>
        <taxon>Eukaryota</taxon>
        <taxon>Fungi</taxon>
        <taxon>Dikarya</taxon>
        <taxon>Basidiomycota</taxon>
        <taxon>Agaricomycotina</taxon>
        <taxon>Agaricomycetes</taxon>
        <taxon>Agaricomycetidae</taxon>
        <taxon>Agaricales</taxon>
        <taxon>Marasmiineae</taxon>
        <taxon>Omphalotaceae</taxon>
        <taxon>Gymnopus</taxon>
    </lineage>
</organism>